<dbReference type="Gene3D" id="3.30.300.160">
    <property type="entry name" value="Type II secretion system, protein E, N-terminal domain"/>
    <property type="match status" value="1"/>
</dbReference>
<dbReference type="PANTHER" id="PTHR30258:SF1">
    <property type="entry name" value="PROTEIN TRANSPORT PROTEIN HOFB HOMOLOG"/>
    <property type="match status" value="1"/>
</dbReference>
<dbReference type="InterPro" id="IPR003593">
    <property type="entry name" value="AAA+_ATPase"/>
</dbReference>
<dbReference type="PANTHER" id="PTHR30258">
    <property type="entry name" value="TYPE II SECRETION SYSTEM PROTEIN GSPE-RELATED"/>
    <property type="match status" value="1"/>
</dbReference>
<dbReference type="InterPro" id="IPR001482">
    <property type="entry name" value="T2SS/T4SS_dom"/>
</dbReference>
<dbReference type="SUPFAM" id="SSF160246">
    <property type="entry name" value="EspE N-terminal domain-like"/>
    <property type="match status" value="1"/>
</dbReference>
<dbReference type="Gene3D" id="3.40.50.300">
    <property type="entry name" value="P-loop containing nucleotide triphosphate hydrolases"/>
    <property type="match status" value="1"/>
</dbReference>
<dbReference type="Proteomes" id="UP000230959">
    <property type="component" value="Unassembled WGS sequence"/>
</dbReference>
<comment type="caution">
    <text evidence="5">The sequence shown here is derived from an EMBL/GenBank/DDBJ whole genome shotgun (WGS) entry which is preliminary data.</text>
</comment>
<reference evidence="6" key="1">
    <citation type="submission" date="2017-09" db="EMBL/GenBank/DDBJ databases">
        <title>Depth-based differentiation of microbial function through sediment-hosted aquifers and enrichment of novel symbionts in the deep terrestrial subsurface.</title>
        <authorList>
            <person name="Probst A.J."/>
            <person name="Ladd B."/>
            <person name="Jarett J.K."/>
            <person name="Geller-Mcgrath D.E."/>
            <person name="Sieber C.M.K."/>
            <person name="Emerson J.B."/>
            <person name="Anantharaman K."/>
            <person name="Thomas B.C."/>
            <person name="Malmstrom R."/>
            <person name="Stieglmeier M."/>
            <person name="Klingl A."/>
            <person name="Woyke T."/>
            <person name="Ryan C.M."/>
            <person name="Banfield J.F."/>
        </authorList>
    </citation>
    <scope>NUCLEOTIDE SEQUENCE [LARGE SCALE GENOMIC DNA]</scope>
</reference>
<evidence type="ECO:0000256" key="2">
    <source>
        <dbReference type="ARBA" id="ARBA00022741"/>
    </source>
</evidence>
<dbReference type="InterPro" id="IPR027417">
    <property type="entry name" value="P-loop_NTPase"/>
</dbReference>
<dbReference type="InterPro" id="IPR037257">
    <property type="entry name" value="T2SS_E_N_sf"/>
</dbReference>
<evidence type="ECO:0000256" key="3">
    <source>
        <dbReference type="ARBA" id="ARBA00022840"/>
    </source>
</evidence>
<keyword evidence="3" id="KW-0067">ATP-binding</keyword>
<dbReference type="Pfam" id="PF00437">
    <property type="entry name" value="T2SSE"/>
    <property type="match status" value="1"/>
</dbReference>
<evidence type="ECO:0000313" key="6">
    <source>
        <dbReference type="Proteomes" id="UP000230959"/>
    </source>
</evidence>
<accession>A0A2M8LAX7</accession>
<proteinExistence type="inferred from homology"/>
<dbReference type="GO" id="GO:0005524">
    <property type="term" value="F:ATP binding"/>
    <property type="evidence" value="ECO:0007669"/>
    <property type="project" value="UniProtKB-KW"/>
</dbReference>
<evidence type="ECO:0000256" key="1">
    <source>
        <dbReference type="ARBA" id="ARBA00006611"/>
    </source>
</evidence>
<evidence type="ECO:0000313" key="5">
    <source>
        <dbReference type="EMBL" id="PJE73751.1"/>
    </source>
</evidence>
<gene>
    <name evidence="5" type="ORF">COV02_00870</name>
</gene>
<sequence length="570" mass="63501">MLFSEVLVKNGVIEEGELSKLFNRARKENVSLEKLLISEGIPEETILQAKSESLNIPIKRISKGQVPFDVLRKVPEEAVSHYRFIPVGMSDGVLEVGIIDPDNIEAREAIQFITSRMNVAVKLFLISEADFESLLEDYKGIGGEVSKALGDLETALVETIEDDMEIKKESDKKTPTIVEDAPVTKIVAVILRHAIAGRASDIHIEATPKKVKVRFRVDGTLYTSILLPINIHEAIVSRIKILCNMKIDEKRKPQDGRFSARIENREIDFRVSTFPSVFGEKVVIRILDKEKGIKSLSELGFSADQLDIVNKAIDKPYGLILITGPTGSGKTTSLYAMLKELDKEENNVVSLEDPVEYIIEGVNQSQVRPEIGYDFANGLRSILRQDPDMIMVGEIRDKETAALAIHAALTGHLVFATLHTNSAAGAVSRLIDMGVDPFLIAPTLVMVIGQRLVKGLCQDSRKEVPISPAIKNILMRHLEDTPEEVKNKIKIPDNIYESVISPVCPRGTRGRFGVFEILYKTPGLETAILERPTEQDIMKEARKQGMFTMKEDGMIKMFNGLISLEEYLKL</sequence>
<dbReference type="SUPFAM" id="SSF52540">
    <property type="entry name" value="P-loop containing nucleoside triphosphate hydrolases"/>
    <property type="match status" value="1"/>
</dbReference>
<dbReference type="GO" id="GO:0016887">
    <property type="term" value="F:ATP hydrolysis activity"/>
    <property type="evidence" value="ECO:0007669"/>
    <property type="project" value="TreeGrafter"/>
</dbReference>
<dbReference type="SMART" id="SM00382">
    <property type="entry name" value="AAA"/>
    <property type="match status" value="1"/>
</dbReference>
<dbReference type="CDD" id="cd01129">
    <property type="entry name" value="PulE-GspE-like"/>
    <property type="match status" value="1"/>
</dbReference>
<organism evidence="5 6">
    <name type="scientific">Candidatus Terrybacteria bacterium CG10_big_fil_rev_8_21_14_0_10_41_10</name>
    <dbReference type="NCBI Taxonomy" id="1975026"/>
    <lineage>
        <taxon>Bacteria</taxon>
        <taxon>Candidatus Terryibacteriota</taxon>
    </lineage>
</organism>
<dbReference type="PROSITE" id="PS00662">
    <property type="entry name" value="T2SP_E"/>
    <property type="match status" value="1"/>
</dbReference>
<dbReference type="Gene3D" id="3.30.450.90">
    <property type="match status" value="1"/>
</dbReference>
<dbReference type="InterPro" id="IPR007831">
    <property type="entry name" value="T2SS_GspE_N"/>
</dbReference>
<comment type="similarity">
    <text evidence="1">Belongs to the GSP E family.</text>
</comment>
<dbReference type="EMBL" id="PFER01000014">
    <property type="protein sequence ID" value="PJE73751.1"/>
    <property type="molecule type" value="Genomic_DNA"/>
</dbReference>
<keyword evidence="2" id="KW-0547">Nucleotide-binding</keyword>
<protein>
    <recommendedName>
        <fullName evidence="4">Bacterial type II secretion system protein E domain-containing protein</fullName>
    </recommendedName>
</protein>
<dbReference type="GO" id="GO:0005886">
    <property type="term" value="C:plasma membrane"/>
    <property type="evidence" value="ECO:0007669"/>
    <property type="project" value="TreeGrafter"/>
</dbReference>
<dbReference type="Pfam" id="PF05157">
    <property type="entry name" value="MshEN"/>
    <property type="match status" value="1"/>
</dbReference>
<name>A0A2M8LAX7_9BACT</name>
<feature type="domain" description="Bacterial type II secretion system protein E" evidence="4">
    <location>
        <begin position="383"/>
        <end position="397"/>
    </location>
</feature>
<dbReference type="AlphaFoldDB" id="A0A2M8LAX7"/>
<evidence type="ECO:0000259" key="4">
    <source>
        <dbReference type="PROSITE" id="PS00662"/>
    </source>
</evidence>